<dbReference type="EMBL" id="JOJR01000052">
    <property type="protein sequence ID" value="RCN48031.1"/>
    <property type="molecule type" value="Genomic_DNA"/>
</dbReference>
<gene>
    <name evidence="1" type="ORF">ANCCAN_05857</name>
</gene>
<accession>A0A368GUI8</accession>
<proteinExistence type="predicted"/>
<comment type="caution">
    <text evidence="1">The sequence shown here is derived from an EMBL/GenBank/DDBJ whole genome shotgun (WGS) entry which is preliminary data.</text>
</comment>
<reference evidence="1 2" key="1">
    <citation type="submission" date="2014-10" db="EMBL/GenBank/DDBJ databases">
        <title>Draft genome of the hookworm Ancylostoma caninum.</title>
        <authorList>
            <person name="Mitreva M."/>
        </authorList>
    </citation>
    <scope>NUCLEOTIDE SEQUENCE [LARGE SCALE GENOMIC DNA]</scope>
    <source>
        <strain evidence="1 2">Baltimore</strain>
    </source>
</reference>
<dbReference type="Proteomes" id="UP000252519">
    <property type="component" value="Unassembled WGS sequence"/>
</dbReference>
<protein>
    <submittedName>
        <fullName evidence="1">Uncharacterized protein</fullName>
    </submittedName>
</protein>
<dbReference type="AlphaFoldDB" id="A0A368GUI8"/>
<evidence type="ECO:0000313" key="1">
    <source>
        <dbReference type="EMBL" id="RCN48031.1"/>
    </source>
</evidence>
<organism evidence="1 2">
    <name type="scientific">Ancylostoma caninum</name>
    <name type="common">Dog hookworm</name>
    <dbReference type="NCBI Taxonomy" id="29170"/>
    <lineage>
        <taxon>Eukaryota</taxon>
        <taxon>Metazoa</taxon>
        <taxon>Ecdysozoa</taxon>
        <taxon>Nematoda</taxon>
        <taxon>Chromadorea</taxon>
        <taxon>Rhabditida</taxon>
        <taxon>Rhabditina</taxon>
        <taxon>Rhabditomorpha</taxon>
        <taxon>Strongyloidea</taxon>
        <taxon>Ancylostomatidae</taxon>
        <taxon>Ancylostomatinae</taxon>
        <taxon>Ancylostoma</taxon>
    </lineage>
</organism>
<name>A0A368GUI8_ANCCA</name>
<dbReference type="OrthoDB" id="5896481at2759"/>
<sequence>MMLTTLFVPQSLPLICKFGTGAAARSDLTVRKYCVYFEEYRTDECNITAEGKFGALSTIDEASSYLLLIANC</sequence>
<evidence type="ECO:0000313" key="2">
    <source>
        <dbReference type="Proteomes" id="UP000252519"/>
    </source>
</evidence>
<keyword evidence="2" id="KW-1185">Reference proteome</keyword>